<reference evidence="2" key="1">
    <citation type="submission" date="2014-11" db="EMBL/GenBank/DDBJ databases">
        <authorList>
            <person name="Amaro Gonzalez C."/>
        </authorList>
    </citation>
    <scope>NUCLEOTIDE SEQUENCE</scope>
</reference>
<reference evidence="2" key="2">
    <citation type="journal article" date="2015" name="Fish Shellfish Immunol.">
        <title>Early steps in the European eel (Anguilla anguilla)-Vibrio vulnificus interaction in the gills: Role of the RtxA13 toxin.</title>
        <authorList>
            <person name="Callol A."/>
            <person name="Pajuelo D."/>
            <person name="Ebbesson L."/>
            <person name="Teles M."/>
            <person name="MacKenzie S."/>
            <person name="Amaro C."/>
        </authorList>
    </citation>
    <scope>NUCLEOTIDE SEQUENCE</scope>
</reference>
<name>A0A0E9PVU3_ANGAN</name>
<evidence type="ECO:0000256" key="1">
    <source>
        <dbReference type="SAM" id="MobiDB-lite"/>
    </source>
</evidence>
<dbReference type="EMBL" id="GBXM01100195">
    <property type="protein sequence ID" value="JAH08382.1"/>
    <property type="molecule type" value="Transcribed_RNA"/>
</dbReference>
<feature type="region of interest" description="Disordered" evidence="1">
    <location>
        <begin position="1"/>
        <end position="22"/>
    </location>
</feature>
<accession>A0A0E9PVU3</accession>
<organism evidence="2">
    <name type="scientific">Anguilla anguilla</name>
    <name type="common">European freshwater eel</name>
    <name type="synonym">Muraena anguilla</name>
    <dbReference type="NCBI Taxonomy" id="7936"/>
    <lineage>
        <taxon>Eukaryota</taxon>
        <taxon>Metazoa</taxon>
        <taxon>Chordata</taxon>
        <taxon>Craniata</taxon>
        <taxon>Vertebrata</taxon>
        <taxon>Euteleostomi</taxon>
        <taxon>Actinopterygii</taxon>
        <taxon>Neopterygii</taxon>
        <taxon>Teleostei</taxon>
        <taxon>Anguilliformes</taxon>
        <taxon>Anguillidae</taxon>
        <taxon>Anguilla</taxon>
    </lineage>
</organism>
<proteinExistence type="predicted"/>
<sequence>MRVLGTLKKKRKKVQHGEKGEKSFPCFLKTKHTISRTDKGQTDSVTN</sequence>
<dbReference type="AlphaFoldDB" id="A0A0E9PVU3"/>
<protein>
    <submittedName>
        <fullName evidence="2">Uncharacterized protein</fullName>
    </submittedName>
</protein>
<evidence type="ECO:0000313" key="2">
    <source>
        <dbReference type="EMBL" id="JAH08382.1"/>
    </source>
</evidence>